<feature type="binding site" evidence="4">
    <location>
        <position position="72"/>
    </location>
    <ligand>
        <name>a divalent metal cation</name>
        <dbReference type="ChEBI" id="CHEBI:60240"/>
        <label>1</label>
    </ligand>
</feature>
<dbReference type="NCBIfam" id="TIGR00486">
    <property type="entry name" value="YbgI_SA1388"/>
    <property type="match status" value="1"/>
</dbReference>
<dbReference type="GO" id="GO:0046872">
    <property type="term" value="F:metal ion binding"/>
    <property type="evidence" value="ECO:0007669"/>
    <property type="project" value="UniProtKB-KW"/>
</dbReference>
<comment type="similarity">
    <text evidence="1">Belongs to the GTP cyclohydrolase I type 2/NIF3 family.</text>
</comment>
<proteinExistence type="inferred from homology"/>
<protein>
    <recommendedName>
        <fullName evidence="2">GTP cyclohydrolase 1 type 2 homolog</fullName>
    </recommendedName>
</protein>
<dbReference type="InterPro" id="IPR002678">
    <property type="entry name" value="DUF34/NIF3"/>
</dbReference>
<evidence type="ECO:0000256" key="3">
    <source>
        <dbReference type="ARBA" id="ARBA00022723"/>
    </source>
</evidence>
<dbReference type="Pfam" id="PF01784">
    <property type="entry name" value="DUF34_NIF3"/>
    <property type="match status" value="1"/>
</dbReference>
<evidence type="ECO:0000313" key="5">
    <source>
        <dbReference type="EMBL" id="KRT36229.1"/>
    </source>
</evidence>
<keyword evidence="6" id="KW-1185">Reference proteome</keyword>
<dbReference type="EMBL" id="ACJX03000001">
    <property type="protein sequence ID" value="KRT36229.1"/>
    <property type="molecule type" value="Genomic_DNA"/>
</dbReference>
<evidence type="ECO:0000313" key="6">
    <source>
        <dbReference type="Proteomes" id="UP000005273"/>
    </source>
</evidence>
<sequence length="270" mass="30425">MQGDVFMPYVVEDILAAIDEIAPFNVQEEWDNSGLVIGDLSCKVDGLALALDLTHEVIDKARDLGVNVIVTHHPPIISPMKKWDVSNYSASLFYKSAHYGMNVISAHTNLDMSYNGINVTLTESLKIHDYKPLIYFQENAFGLGAWGHFEAEVSKDELAELMSRAWNVSWIAFYGQGERFKKVALCGGSGGEFWVNAFNVGADIYITADMKYHQIAEAQRYLTLAIVDHGQMERGGLSKFMEKLKQLPEIRVYDLTEIKAYDDPKIIYIE</sequence>
<dbReference type="Gene3D" id="3.40.1390.30">
    <property type="entry name" value="NIF3 (NGG1p interacting factor 3)-like"/>
    <property type="match status" value="2"/>
</dbReference>
<feature type="binding site" evidence="4">
    <location>
        <position position="111"/>
    </location>
    <ligand>
        <name>a divalent metal cation</name>
        <dbReference type="ChEBI" id="CHEBI:60240"/>
        <label>1</label>
    </ligand>
</feature>
<evidence type="ECO:0000256" key="4">
    <source>
        <dbReference type="PIRSR" id="PIRSR602678-1"/>
    </source>
</evidence>
<dbReference type="GO" id="GO:0005737">
    <property type="term" value="C:cytoplasm"/>
    <property type="evidence" value="ECO:0007669"/>
    <property type="project" value="TreeGrafter"/>
</dbReference>
<dbReference type="FunFam" id="3.40.1390.30:FF:000001">
    <property type="entry name" value="GTP cyclohydrolase 1 type 2"/>
    <property type="match status" value="1"/>
</dbReference>
<comment type="caution">
    <text evidence="5">The sequence shown here is derived from an EMBL/GenBank/DDBJ whole genome shotgun (WGS) entry which is preliminary data.</text>
</comment>
<dbReference type="PANTHER" id="PTHR13799">
    <property type="entry name" value="NGG1 INTERACTING FACTOR 3"/>
    <property type="match status" value="1"/>
</dbReference>
<evidence type="ECO:0000256" key="1">
    <source>
        <dbReference type="ARBA" id="ARBA00006964"/>
    </source>
</evidence>
<evidence type="ECO:0000256" key="2">
    <source>
        <dbReference type="ARBA" id="ARBA00022112"/>
    </source>
</evidence>
<dbReference type="InterPro" id="IPR036069">
    <property type="entry name" value="DUF34/NIF3_sf"/>
</dbReference>
<feature type="binding site" evidence="4">
    <location>
        <position position="229"/>
    </location>
    <ligand>
        <name>a divalent metal cation</name>
        <dbReference type="ChEBI" id="CHEBI:60240"/>
        <label>1</label>
    </ligand>
</feature>
<dbReference type="PANTHER" id="PTHR13799:SF14">
    <property type="entry name" value="GTP CYCLOHYDROLASE 1 TYPE 2 HOMOLOG"/>
    <property type="match status" value="1"/>
</dbReference>
<keyword evidence="3 4" id="KW-0479">Metal-binding</keyword>
<dbReference type="STRING" id="592015.HMPREF1705_03498"/>
<organism evidence="5 6">
    <name type="scientific">Acetomicrobium hydrogeniformans ATCC BAA-1850</name>
    <dbReference type="NCBI Taxonomy" id="592015"/>
    <lineage>
        <taxon>Bacteria</taxon>
        <taxon>Thermotogati</taxon>
        <taxon>Synergistota</taxon>
        <taxon>Synergistia</taxon>
        <taxon>Synergistales</taxon>
        <taxon>Acetomicrobiaceae</taxon>
        <taxon>Acetomicrobium</taxon>
    </lineage>
</organism>
<feature type="binding site" evidence="4">
    <location>
        <position position="233"/>
    </location>
    <ligand>
        <name>a divalent metal cation</name>
        <dbReference type="ChEBI" id="CHEBI:60240"/>
        <label>1</label>
    </ligand>
</feature>
<feature type="binding site" evidence="4">
    <location>
        <position position="73"/>
    </location>
    <ligand>
        <name>a divalent metal cation</name>
        <dbReference type="ChEBI" id="CHEBI:60240"/>
        <label>1</label>
    </ligand>
</feature>
<gene>
    <name evidence="5" type="ORF">HMPREF1705_03498</name>
</gene>
<reference evidence="6" key="1">
    <citation type="submission" date="2012-09" db="EMBL/GenBank/DDBJ databases">
        <authorList>
            <person name="Weinstock G."/>
            <person name="Sodergren E."/>
            <person name="Clifton S."/>
            <person name="Fulton L."/>
            <person name="Fulton B."/>
            <person name="Courtney L."/>
            <person name="Fronick C."/>
            <person name="Harrison M."/>
            <person name="Strong C."/>
            <person name="Farmer C."/>
            <person name="Delehaunty K."/>
            <person name="Markovic C."/>
            <person name="Hall O."/>
            <person name="Minx P."/>
            <person name="Tomlinson C."/>
            <person name="Mitreva M."/>
            <person name="Nelson J."/>
            <person name="Hou S."/>
            <person name="Wollam A."/>
            <person name="Pepin K.H."/>
            <person name="Johnson M."/>
            <person name="Bhonagiri V."/>
            <person name="Nash W.E."/>
            <person name="Suruliraj S."/>
            <person name="Warren W."/>
            <person name="Chinwalla A."/>
            <person name="Mardis E.R."/>
            <person name="Wilson R.K."/>
        </authorList>
    </citation>
    <scope>NUCLEOTIDE SEQUENCE [LARGE SCALE GENOMIC DNA]</scope>
    <source>
        <strain evidence="6">OS1</strain>
    </source>
</reference>
<name>A0A0T5XER7_9BACT</name>
<accession>A0A0T5XER7</accession>
<dbReference type="AlphaFoldDB" id="A0A0T5XER7"/>
<dbReference type="Proteomes" id="UP000005273">
    <property type="component" value="Unassembled WGS sequence"/>
</dbReference>
<dbReference type="SUPFAM" id="SSF102705">
    <property type="entry name" value="NIF3 (NGG1p interacting factor 3)-like"/>
    <property type="match status" value="1"/>
</dbReference>
<dbReference type="eggNOG" id="COG0327">
    <property type="taxonomic scope" value="Bacteria"/>
</dbReference>